<protein>
    <submittedName>
        <fullName evidence="2">Transposase</fullName>
    </submittedName>
</protein>
<comment type="caution">
    <text evidence="2">The sequence shown here is derived from an EMBL/GenBank/DDBJ whole genome shotgun (WGS) entry which is preliminary data.</text>
</comment>
<dbReference type="EMBL" id="JACHJT010000001">
    <property type="protein sequence ID" value="MBB4934353.1"/>
    <property type="molecule type" value="Genomic_DNA"/>
</dbReference>
<sequence>MSGRFELTDAEWALLAPLMPDNPPKGGQWAEHRRIINAILYRIRTGIPWRDLPERYGPWETAAGRHRRWSNDGTW</sequence>
<name>A0A7W7RFZ9_9ACTN</name>
<evidence type="ECO:0000313" key="3">
    <source>
        <dbReference type="EMBL" id="MBB4934353.1"/>
    </source>
</evidence>
<dbReference type="AlphaFoldDB" id="A0A7W7RFZ9"/>
<keyword evidence="4" id="KW-1185">Reference proteome</keyword>
<dbReference type="PANTHER" id="PTHR46637:SF1">
    <property type="entry name" value="BLL5188 PROTEIN"/>
    <property type="match status" value="1"/>
</dbReference>
<evidence type="ECO:0000313" key="2">
    <source>
        <dbReference type="EMBL" id="MBB4931296.1"/>
    </source>
</evidence>
<proteinExistence type="predicted"/>
<reference evidence="2 4" key="1">
    <citation type="submission" date="2020-08" db="EMBL/GenBank/DDBJ databases">
        <title>Sequencing the genomes of 1000 actinobacteria strains.</title>
        <authorList>
            <person name="Klenk H.-P."/>
        </authorList>
    </citation>
    <scope>NUCLEOTIDE SEQUENCE [LARGE SCALE GENOMIC DNA]</scope>
    <source>
        <strain evidence="2 4">DSM 102030</strain>
    </source>
</reference>
<dbReference type="Proteomes" id="UP000523007">
    <property type="component" value="Unassembled WGS sequence"/>
</dbReference>
<gene>
    <name evidence="2" type="ORF">F4561_002116</name>
    <name evidence="3" type="ORF">F4561_005173</name>
</gene>
<evidence type="ECO:0000259" key="1">
    <source>
        <dbReference type="Pfam" id="PF13340"/>
    </source>
</evidence>
<feature type="domain" description="Insertion element IS402-like" evidence="1">
    <location>
        <begin position="7"/>
        <end position="75"/>
    </location>
</feature>
<dbReference type="InterPro" id="IPR025161">
    <property type="entry name" value="IS402-like_dom"/>
</dbReference>
<organism evidence="2 4">
    <name type="scientific">Lipingzhangella halophila</name>
    <dbReference type="NCBI Taxonomy" id="1783352"/>
    <lineage>
        <taxon>Bacteria</taxon>
        <taxon>Bacillati</taxon>
        <taxon>Actinomycetota</taxon>
        <taxon>Actinomycetes</taxon>
        <taxon>Streptosporangiales</taxon>
        <taxon>Nocardiopsidaceae</taxon>
        <taxon>Lipingzhangella</taxon>
    </lineage>
</organism>
<accession>A0A7W7RFZ9</accession>
<dbReference type="Pfam" id="PF13340">
    <property type="entry name" value="DUF4096"/>
    <property type="match status" value="1"/>
</dbReference>
<dbReference type="EMBL" id="JACHJT010000001">
    <property type="protein sequence ID" value="MBB4931296.1"/>
    <property type="molecule type" value="Genomic_DNA"/>
</dbReference>
<evidence type="ECO:0000313" key="4">
    <source>
        <dbReference type="Proteomes" id="UP000523007"/>
    </source>
</evidence>
<dbReference type="InterPro" id="IPR052909">
    <property type="entry name" value="Transposase_6_like"/>
</dbReference>
<dbReference type="PANTHER" id="PTHR46637">
    <property type="entry name" value="TIS1421-TRANSPOSASE PROTEIN A"/>
    <property type="match status" value="1"/>
</dbReference>